<reference evidence="3" key="1">
    <citation type="submission" date="2024-02" db="UniProtKB">
        <authorList>
            <consortium name="WormBaseParasite"/>
        </authorList>
    </citation>
    <scope>IDENTIFICATION</scope>
</reference>
<feature type="compositionally biased region" description="Basic residues" evidence="1">
    <location>
        <begin position="151"/>
        <end position="161"/>
    </location>
</feature>
<feature type="region of interest" description="Disordered" evidence="1">
    <location>
        <begin position="278"/>
        <end position="321"/>
    </location>
</feature>
<evidence type="ECO:0000313" key="3">
    <source>
        <dbReference type="WBParaSite" id="MBELARI_LOCUS13021"/>
    </source>
</evidence>
<accession>A0AAF3EGP7</accession>
<name>A0AAF3EGP7_9BILA</name>
<proteinExistence type="predicted"/>
<dbReference type="WBParaSite" id="MBELARI_LOCUS13021">
    <property type="protein sequence ID" value="MBELARI_LOCUS13021"/>
    <property type="gene ID" value="MBELARI_LOCUS13021"/>
</dbReference>
<sequence length="321" mass="34513">MPSTKKVASVRSRGRAARSRPSSVSSAGSIRSRSGRSRTPAAPRASIFNYLADPHHQALRARRIDKRRQRRVDKKSLPSVAINQVPSSPSGSQNSGSLSDLSATTPSTAGGQSSRSASVVTATRSKVKRASRSRSRSRSTRGRSASGPSRSNKKRVAKRGRSTALALPYDEYDIMITDIDENELKEIGQEEKIEHLGPGTFKTPPFPVKGKIHATVLKDTRFKMAIQDRNSCIMCQGSPDAHKEVNILGMDAMKAWKVSAIESLDWDQKTFLLSKSLPSGAINQMPSSPSGSQNSGSLSDLSATSPSSAGGQSSVKKPRLQ</sequence>
<evidence type="ECO:0000313" key="2">
    <source>
        <dbReference type="Proteomes" id="UP000887575"/>
    </source>
</evidence>
<feature type="compositionally biased region" description="Basic residues" evidence="1">
    <location>
        <begin position="57"/>
        <end position="73"/>
    </location>
</feature>
<feature type="region of interest" description="Disordered" evidence="1">
    <location>
        <begin position="1"/>
        <end position="162"/>
    </location>
</feature>
<keyword evidence="2" id="KW-1185">Reference proteome</keyword>
<feature type="compositionally biased region" description="Basic residues" evidence="1">
    <location>
        <begin position="125"/>
        <end position="141"/>
    </location>
</feature>
<dbReference type="Proteomes" id="UP000887575">
    <property type="component" value="Unassembled WGS sequence"/>
</dbReference>
<feature type="compositionally biased region" description="Polar residues" evidence="1">
    <location>
        <begin position="103"/>
        <end position="122"/>
    </location>
</feature>
<feature type="compositionally biased region" description="Low complexity" evidence="1">
    <location>
        <begin position="83"/>
        <end position="102"/>
    </location>
</feature>
<protein>
    <submittedName>
        <fullName evidence="3">Uncharacterized protein</fullName>
    </submittedName>
</protein>
<dbReference type="AlphaFoldDB" id="A0AAF3EGP7"/>
<evidence type="ECO:0000256" key="1">
    <source>
        <dbReference type="SAM" id="MobiDB-lite"/>
    </source>
</evidence>
<feature type="compositionally biased region" description="Low complexity" evidence="1">
    <location>
        <begin position="19"/>
        <end position="32"/>
    </location>
</feature>
<feature type="compositionally biased region" description="Low complexity" evidence="1">
    <location>
        <begin position="283"/>
        <end position="310"/>
    </location>
</feature>
<organism evidence="2 3">
    <name type="scientific">Mesorhabditis belari</name>
    <dbReference type="NCBI Taxonomy" id="2138241"/>
    <lineage>
        <taxon>Eukaryota</taxon>
        <taxon>Metazoa</taxon>
        <taxon>Ecdysozoa</taxon>
        <taxon>Nematoda</taxon>
        <taxon>Chromadorea</taxon>
        <taxon>Rhabditida</taxon>
        <taxon>Rhabditina</taxon>
        <taxon>Rhabditomorpha</taxon>
        <taxon>Rhabditoidea</taxon>
        <taxon>Rhabditidae</taxon>
        <taxon>Mesorhabditinae</taxon>
        <taxon>Mesorhabditis</taxon>
    </lineage>
</organism>